<reference evidence="2" key="1">
    <citation type="journal article" date="2022" name="bioRxiv">
        <title>Sequencing and chromosome-scale assembly of the giantPleurodeles waltlgenome.</title>
        <authorList>
            <person name="Brown T."/>
            <person name="Elewa A."/>
            <person name="Iarovenko S."/>
            <person name="Subramanian E."/>
            <person name="Araus A.J."/>
            <person name="Petzold A."/>
            <person name="Susuki M."/>
            <person name="Suzuki K.-i.T."/>
            <person name="Hayashi T."/>
            <person name="Toyoda A."/>
            <person name="Oliveira C."/>
            <person name="Osipova E."/>
            <person name="Leigh N.D."/>
            <person name="Simon A."/>
            <person name="Yun M.H."/>
        </authorList>
    </citation>
    <scope>NUCLEOTIDE SEQUENCE</scope>
    <source>
        <strain evidence="2">20211129_DDA</strain>
        <tissue evidence="2">Liver</tissue>
    </source>
</reference>
<dbReference type="AlphaFoldDB" id="A0AAV7T2U2"/>
<dbReference type="Proteomes" id="UP001066276">
    <property type="component" value="Chromosome 4_1"/>
</dbReference>
<protein>
    <recommendedName>
        <fullName evidence="4">HPt domain-containing protein</fullName>
    </recommendedName>
</protein>
<organism evidence="2 3">
    <name type="scientific">Pleurodeles waltl</name>
    <name type="common">Iberian ribbed newt</name>
    <dbReference type="NCBI Taxonomy" id="8319"/>
    <lineage>
        <taxon>Eukaryota</taxon>
        <taxon>Metazoa</taxon>
        <taxon>Chordata</taxon>
        <taxon>Craniata</taxon>
        <taxon>Vertebrata</taxon>
        <taxon>Euteleostomi</taxon>
        <taxon>Amphibia</taxon>
        <taxon>Batrachia</taxon>
        <taxon>Caudata</taxon>
        <taxon>Salamandroidea</taxon>
        <taxon>Salamandridae</taxon>
        <taxon>Pleurodelinae</taxon>
        <taxon>Pleurodeles</taxon>
    </lineage>
</organism>
<keyword evidence="3" id="KW-1185">Reference proteome</keyword>
<dbReference type="EMBL" id="JANPWB010000007">
    <property type="protein sequence ID" value="KAJ1170712.1"/>
    <property type="molecule type" value="Genomic_DNA"/>
</dbReference>
<evidence type="ECO:0000256" key="1">
    <source>
        <dbReference type="SAM" id="MobiDB-lite"/>
    </source>
</evidence>
<sequence>MPNRKSSGKTSGKPARQRLFSEALQHSHPAASAPEPQLADQLTLIMGPEQDNTKECILQEITAVGHRLKGMDSTFPMLAAETKSIHLDIASFQSRMTGLEQHVIAMEDRLNTAPEQDQELRFLCIKLIHLEDRSRRDNLHFFGFPEHNKGPNIQAFP</sequence>
<evidence type="ECO:0000313" key="3">
    <source>
        <dbReference type="Proteomes" id="UP001066276"/>
    </source>
</evidence>
<name>A0AAV7T2U2_PLEWA</name>
<evidence type="ECO:0000313" key="2">
    <source>
        <dbReference type="EMBL" id="KAJ1170712.1"/>
    </source>
</evidence>
<gene>
    <name evidence="2" type="ORF">NDU88_002585</name>
</gene>
<comment type="caution">
    <text evidence="2">The sequence shown here is derived from an EMBL/GenBank/DDBJ whole genome shotgun (WGS) entry which is preliminary data.</text>
</comment>
<evidence type="ECO:0008006" key="4">
    <source>
        <dbReference type="Google" id="ProtNLM"/>
    </source>
</evidence>
<proteinExistence type="predicted"/>
<feature type="region of interest" description="Disordered" evidence="1">
    <location>
        <begin position="1"/>
        <end position="36"/>
    </location>
</feature>
<feature type="compositionally biased region" description="Polar residues" evidence="1">
    <location>
        <begin position="1"/>
        <end position="10"/>
    </location>
</feature>
<accession>A0AAV7T2U2</accession>